<evidence type="ECO:0000256" key="13">
    <source>
        <dbReference type="ARBA" id="ARBA00048332"/>
    </source>
</evidence>
<comment type="subunit">
    <text evidence="2">Heterodimer of the IorA and IorB subunits.</text>
</comment>
<dbReference type="PIRSF" id="PIRSF006439">
    <property type="entry name" value="Indolepyruvate_ferr_oxidored"/>
    <property type="match status" value="1"/>
</dbReference>
<dbReference type="FunFam" id="3.40.50.970:FF:000039">
    <property type="entry name" value="Indolepyruvate oxidoreductase subunit IorA"/>
    <property type="match status" value="1"/>
</dbReference>
<dbReference type="PROSITE" id="PS00198">
    <property type="entry name" value="4FE4S_FER_1"/>
    <property type="match status" value="1"/>
</dbReference>
<keyword evidence="8 14" id="KW-0249">Electron transport</keyword>
<dbReference type="Gene3D" id="3.40.50.970">
    <property type="match status" value="2"/>
</dbReference>
<keyword evidence="17" id="KW-1185">Reference proteome</keyword>
<organism evidence="16 17">
    <name type="scientific">Metallumcola ferriviriculae</name>
    <dbReference type="NCBI Taxonomy" id="3039180"/>
    <lineage>
        <taxon>Bacteria</taxon>
        <taxon>Bacillati</taxon>
        <taxon>Bacillota</taxon>
        <taxon>Clostridia</taxon>
        <taxon>Neomoorellales</taxon>
        <taxon>Desulfitibacteraceae</taxon>
        <taxon>Metallumcola</taxon>
    </lineage>
</organism>
<comment type="function">
    <text evidence="1 14">Catalyzes the ferredoxin-dependent oxidative decarboxylation of arylpyruvates.</text>
</comment>
<evidence type="ECO:0000256" key="12">
    <source>
        <dbReference type="ARBA" id="ARBA00030514"/>
    </source>
</evidence>
<proteinExistence type="predicted"/>
<dbReference type="EMBL" id="CP121694">
    <property type="protein sequence ID" value="WRO21408.1"/>
    <property type="molecule type" value="Genomic_DNA"/>
</dbReference>
<dbReference type="InterPro" id="IPR045025">
    <property type="entry name" value="HACL1-like"/>
</dbReference>
<evidence type="ECO:0000256" key="5">
    <source>
        <dbReference type="ARBA" id="ARBA00022448"/>
    </source>
</evidence>
<dbReference type="KEGG" id="dbc:MFMK1_001216"/>
<dbReference type="GO" id="GO:0043805">
    <property type="term" value="F:indolepyruvate ferredoxin oxidoreductase activity"/>
    <property type="evidence" value="ECO:0007669"/>
    <property type="project" value="UniProtKB-UniRule"/>
</dbReference>
<dbReference type="CDD" id="cd02008">
    <property type="entry name" value="TPP_IOR_alpha"/>
    <property type="match status" value="1"/>
</dbReference>
<dbReference type="InterPro" id="IPR009014">
    <property type="entry name" value="Transketo_C/PFOR_II"/>
</dbReference>
<keyword evidence="6 14" id="KW-0004">4Fe-4S</keyword>
<dbReference type="InterPro" id="IPR029061">
    <property type="entry name" value="THDP-binding"/>
</dbReference>
<dbReference type="Pfam" id="PF00037">
    <property type="entry name" value="Fer4"/>
    <property type="match status" value="1"/>
</dbReference>
<dbReference type="Proteomes" id="UP001329915">
    <property type="component" value="Chromosome"/>
</dbReference>
<dbReference type="CDD" id="cd07034">
    <property type="entry name" value="TPP_PYR_PFOR_IOR-alpha_like"/>
    <property type="match status" value="1"/>
</dbReference>
<dbReference type="PANTHER" id="PTHR43710:SF7">
    <property type="entry name" value="INDOLEPYRUVATE OXIDOREDUCTASE SUBUNIT IORA"/>
    <property type="match status" value="1"/>
</dbReference>
<evidence type="ECO:0000256" key="9">
    <source>
        <dbReference type="ARBA" id="ARBA00023002"/>
    </source>
</evidence>
<evidence type="ECO:0000256" key="2">
    <source>
        <dbReference type="ARBA" id="ARBA00011238"/>
    </source>
</evidence>
<dbReference type="PROSITE" id="PS51379">
    <property type="entry name" value="4FE4S_FER_2"/>
    <property type="match status" value="1"/>
</dbReference>
<dbReference type="Pfam" id="PF02775">
    <property type="entry name" value="TPP_enzyme_C"/>
    <property type="match status" value="1"/>
</dbReference>
<protein>
    <recommendedName>
        <fullName evidence="4 14">Indolepyruvate oxidoreductase subunit IorA</fullName>
        <shortName evidence="14">IOR</shortName>
        <ecNumber evidence="3 14">1.2.7.8</ecNumber>
    </recommendedName>
    <alternativeName>
        <fullName evidence="12 14">Indolepyruvate ferredoxin oxidoreductase subunit alpha</fullName>
    </alternativeName>
</protein>
<evidence type="ECO:0000256" key="11">
    <source>
        <dbReference type="ARBA" id="ARBA00023014"/>
    </source>
</evidence>
<dbReference type="InterPro" id="IPR017721">
    <property type="entry name" value="IorA"/>
</dbReference>
<accession>A0AAU0ULG2</accession>
<gene>
    <name evidence="16" type="ORF">MFMK1_001216</name>
</gene>
<evidence type="ECO:0000256" key="7">
    <source>
        <dbReference type="ARBA" id="ARBA00022723"/>
    </source>
</evidence>
<keyword evidence="10 14" id="KW-0408">Iron</keyword>
<dbReference type="Pfam" id="PF01855">
    <property type="entry name" value="POR_N"/>
    <property type="match status" value="1"/>
</dbReference>
<keyword evidence="11 14" id="KW-0411">Iron-sulfur</keyword>
<dbReference type="InterPro" id="IPR011766">
    <property type="entry name" value="TPP_enzyme_TPP-bd"/>
</dbReference>
<dbReference type="GO" id="GO:0046872">
    <property type="term" value="F:metal ion binding"/>
    <property type="evidence" value="ECO:0007669"/>
    <property type="project" value="UniProtKB-UniRule"/>
</dbReference>
<evidence type="ECO:0000256" key="6">
    <source>
        <dbReference type="ARBA" id="ARBA00022485"/>
    </source>
</evidence>
<dbReference type="EC" id="1.2.7.8" evidence="3 14"/>
<dbReference type="InterPro" id="IPR017900">
    <property type="entry name" value="4Fe4S_Fe_S_CS"/>
</dbReference>
<reference evidence="16 17" key="1">
    <citation type="submission" date="2023-04" db="EMBL/GenBank/DDBJ databases">
        <authorList>
            <person name="Hsu D."/>
        </authorList>
    </citation>
    <scope>NUCLEOTIDE SEQUENCE [LARGE SCALE GENOMIC DNA]</scope>
    <source>
        <strain evidence="16 17">MK1</strain>
    </source>
</reference>
<name>A0AAU0ULG2_9FIRM</name>
<evidence type="ECO:0000259" key="15">
    <source>
        <dbReference type="PROSITE" id="PS51379"/>
    </source>
</evidence>
<dbReference type="Gene3D" id="3.40.50.920">
    <property type="match status" value="1"/>
</dbReference>
<dbReference type="SUPFAM" id="SSF52922">
    <property type="entry name" value="TK C-terminal domain-like"/>
    <property type="match status" value="1"/>
</dbReference>
<keyword evidence="9 14" id="KW-0560">Oxidoreductase</keyword>
<comment type="catalytic activity">
    <reaction evidence="13 14">
        <text>indole-3-pyruvate + 2 oxidized [2Fe-2S]-[ferredoxin] + CoA = (indol-3-yl)acetyl-CoA + 2 reduced [2Fe-2S]-[ferredoxin] + CO2 + H(+)</text>
        <dbReference type="Rhea" id="RHEA:12645"/>
        <dbReference type="Rhea" id="RHEA-COMP:10000"/>
        <dbReference type="Rhea" id="RHEA-COMP:10001"/>
        <dbReference type="ChEBI" id="CHEBI:15378"/>
        <dbReference type="ChEBI" id="CHEBI:16526"/>
        <dbReference type="ChEBI" id="CHEBI:17640"/>
        <dbReference type="ChEBI" id="CHEBI:33737"/>
        <dbReference type="ChEBI" id="CHEBI:33738"/>
        <dbReference type="ChEBI" id="CHEBI:57271"/>
        <dbReference type="ChEBI" id="CHEBI:57287"/>
        <dbReference type="EC" id="1.2.7.8"/>
    </reaction>
</comment>
<evidence type="ECO:0000313" key="17">
    <source>
        <dbReference type="Proteomes" id="UP001329915"/>
    </source>
</evidence>
<evidence type="ECO:0000256" key="3">
    <source>
        <dbReference type="ARBA" id="ARBA00012812"/>
    </source>
</evidence>
<evidence type="ECO:0000256" key="14">
    <source>
        <dbReference type="PIRNR" id="PIRNR006439"/>
    </source>
</evidence>
<dbReference type="GO" id="GO:0051539">
    <property type="term" value="F:4 iron, 4 sulfur cluster binding"/>
    <property type="evidence" value="ECO:0007669"/>
    <property type="project" value="UniProtKB-UniRule"/>
</dbReference>
<dbReference type="SUPFAM" id="SSF52518">
    <property type="entry name" value="Thiamin diphosphate-binding fold (THDP-binding)"/>
    <property type="match status" value="2"/>
</dbReference>
<comment type="cofactor">
    <cofactor evidence="14">
        <name>[4Fe-4S] cluster</name>
        <dbReference type="ChEBI" id="CHEBI:49883"/>
    </cofactor>
    <text evidence="14">Binds 2 [4Fe-4S] clusters. In this family the first cluster has a non-standard and varying [4Fe-4S] binding motif CX(2)CX(2)CX(4-5)CP.</text>
</comment>
<dbReference type="RefSeq" id="WP_366924252.1">
    <property type="nucleotide sequence ID" value="NZ_CP121694.1"/>
</dbReference>
<dbReference type="Gene3D" id="3.30.70.20">
    <property type="match status" value="1"/>
</dbReference>
<dbReference type="PANTHER" id="PTHR43710">
    <property type="entry name" value="2-HYDROXYACYL-COA LYASE"/>
    <property type="match status" value="1"/>
</dbReference>
<feature type="domain" description="4Fe-4S ferredoxin-type" evidence="15">
    <location>
        <begin position="609"/>
        <end position="638"/>
    </location>
</feature>
<evidence type="ECO:0000256" key="8">
    <source>
        <dbReference type="ARBA" id="ARBA00022982"/>
    </source>
</evidence>
<sequence>MSFLSLQVNEVGKQVLMTGNEAVARAAIEAGVSYASSYPGSPSSEILGNLGKLAKQHNLYAEWSTNEKVALEGAAAASFAGVRAICIVKPDGLNVAFDTLKSLTSSGTKGGLVLVVSDDPSAHSSTNEEDSRYLEKVAHMPILEPSTPQEAKDMTVAAFDLSEKVKLPVCIRSVTRICHASGNVTIGPVNKSIKQPVMGPEDRFVTNILFHAVQEKKLAMLAQLAEQWPFNRYQGPENARTLIITAGPGFVYAQEALSVLGVEEQVGILKLGISWPLPENFIVNHLEHADQVIFLEEIEPFNEENIMRLAAHRLEEVYPIKFYGQKSGHVSGQLGPGLGEINPDTVIRALAGILNLSYTAQPKGYGQEAASLVQNVPERELAFCAGCPHRASFWAVKSALAINGRNGVVMGDIGCYTMGLLRTGYKLLQAVLAMGSGVGLAHGLGKLDRFGFEQPVVAMVGDSTFYHAAIPALINAKYNKSNFLLVVLDNETTAMTGHQPHPGLGLNAMGDETEHMPIEKVVNGLGLPVEVYDPYDVDGTTKMVFDMLQEQGTKVLVLRRTCALVTAKKETKPKVYVDQKLCIGDECGCNRFCSRTFACPASIWDKKAQKAIIDEAVCNRCGVCVSLCPQNAIKLEGVEAGEY</sequence>
<keyword evidence="7 14" id="KW-0479">Metal-binding</keyword>
<evidence type="ECO:0000256" key="10">
    <source>
        <dbReference type="ARBA" id="ARBA00023004"/>
    </source>
</evidence>
<evidence type="ECO:0000256" key="1">
    <source>
        <dbReference type="ARBA" id="ARBA00002995"/>
    </source>
</evidence>
<dbReference type="InterPro" id="IPR017896">
    <property type="entry name" value="4Fe4S_Fe-S-bd"/>
</dbReference>
<dbReference type="SUPFAM" id="SSF54862">
    <property type="entry name" value="4Fe-4S ferredoxins"/>
    <property type="match status" value="1"/>
</dbReference>
<evidence type="ECO:0000256" key="4">
    <source>
        <dbReference type="ARBA" id="ARBA00017710"/>
    </source>
</evidence>
<dbReference type="GO" id="GO:0030976">
    <property type="term" value="F:thiamine pyrophosphate binding"/>
    <property type="evidence" value="ECO:0007669"/>
    <property type="project" value="InterPro"/>
</dbReference>
<dbReference type="InterPro" id="IPR002880">
    <property type="entry name" value="Pyrv_Fd/Flavodoxin_OxRdtase_N"/>
</dbReference>
<evidence type="ECO:0000313" key="16">
    <source>
        <dbReference type="EMBL" id="WRO21408.1"/>
    </source>
</evidence>
<dbReference type="AlphaFoldDB" id="A0AAU0ULG2"/>
<keyword evidence="5 14" id="KW-0813">Transport</keyword>